<evidence type="ECO:0000313" key="2">
    <source>
        <dbReference type="EMBL" id="UKK01100.2"/>
    </source>
</evidence>
<protein>
    <submittedName>
        <fullName evidence="2">60S ribosomal protein L28</fullName>
    </submittedName>
</protein>
<reference evidence="2" key="1">
    <citation type="submission" date="2022-07" db="EMBL/GenBank/DDBJ databases">
        <title>Evaluation of T. orientalis genome assembly methods using nanopore sequencing and analysis of variation between genomes.</title>
        <authorList>
            <person name="Yam J."/>
            <person name="Micallef M.L."/>
            <person name="Liu M."/>
            <person name="Djordjevic S.P."/>
            <person name="Bogema D.R."/>
            <person name="Jenkins C."/>
        </authorList>
    </citation>
    <scope>NUCLEOTIDE SEQUENCE</scope>
    <source>
        <strain evidence="2">Goon Nure</strain>
    </source>
</reference>
<proteinExistence type="predicted"/>
<dbReference type="Proteomes" id="UP000244811">
    <property type="component" value="Chromosome 3"/>
</dbReference>
<sequence length="140" mass="16132">MKKKSTLLKEQPSGSVPDCLLWELVRNNHAHLKKTLTRNFSLESHNVVSQHSPKFTGYAHKPVVDLKLNSNGSLVHYKTRNLANTRRPSSKSFHKTLPKSPLFLSYLRKSLRKNRPDLLRPVLKKFVMLSRSSTDEKQES</sequence>
<dbReference type="AlphaFoldDB" id="A0A976QSP3"/>
<dbReference type="EMBL" id="CP056070">
    <property type="protein sequence ID" value="UKK01100.2"/>
    <property type="molecule type" value="Genomic_DNA"/>
</dbReference>
<dbReference type="Pfam" id="PF01778">
    <property type="entry name" value="Ribosomal_L28e"/>
    <property type="match status" value="1"/>
</dbReference>
<organism evidence="2 3">
    <name type="scientific">Theileria orientalis</name>
    <dbReference type="NCBI Taxonomy" id="68886"/>
    <lineage>
        <taxon>Eukaryota</taxon>
        <taxon>Sar</taxon>
        <taxon>Alveolata</taxon>
        <taxon>Apicomplexa</taxon>
        <taxon>Aconoidasida</taxon>
        <taxon>Piroplasmida</taxon>
        <taxon>Theileriidae</taxon>
        <taxon>Theileria</taxon>
    </lineage>
</organism>
<feature type="domain" description="Ribosomal eL28/Mak16" evidence="1">
    <location>
        <begin position="20"/>
        <end position="132"/>
    </location>
</feature>
<keyword evidence="2" id="KW-0687">Ribonucleoprotein</keyword>
<gene>
    <name evidence="2" type="ORF">MACK_001913</name>
</gene>
<evidence type="ECO:0000313" key="3">
    <source>
        <dbReference type="Proteomes" id="UP000244811"/>
    </source>
</evidence>
<dbReference type="GO" id="GO:0005840">
    <property type="term" value="C:ribosome"/>
    <property type="evidence" value="ECO:0007669"/>
    <property type="project" value="UniProtKB-KW"/>
</dbReference>
<keyword evidence="2" id="KW-0689">Ribosomal protein</keyword>
<dbReference type="Gene3D" id="3.30.390.110">
    <property type="match status" value="1"/>
</dbReference>
<dbReference type="InterPro" id="IPR029004">
    <property type="entry name" value="Ribosomal_eL28/Mak16"/>
</dbReference>
<accession>A0A976QSP3</accession>
<name>A0A976QSP3_THEOR</name>
<evidence type="ECO:0000259" key="1">
    <source>
        <dbReference type="Pfam" id="PF01778"/>
    </source>
</evidence>